<accession>A0A8S5VDN5</accession>
<protein>
    <submittedName>
        <fullName evidence="1">Uncharacterized protein</fullName>
    </submittedName>
</protein>
<sequence length="89" mass="10655">MWDLREVHALYDGDDWVWNVSFHHKNVFVDENEDPKEIFWQECQLFFLQDYLNKCEIVDDGNVLELQLKDSGEPVLAMIEPFLTMMMAE</sequence>
<organism evidence="1">
    <name type="scientific">Siphoviridae sp. ctGa111</name>
    <dbReference type="NCBI Taxonomy" id="2825413"/>
    <lineage>
        <taxon>Viruses</taxon>
        <taxon>Duplodnaviria</taxon>
        <taxon>Heunggongvirae</taxon>
        <taxon>Uroviricota</taxon>
        <taxon>Caudoviricetes</taxon>
    </lineage>
</organism>
<name>A0A8S5VDN5_9CAUD</name>
<reference evidence="1" key="1">
    <citation type="journal article" date="2021" name="Proc. Natl. Acad. Sci. U.S.A.">
        <title>A Catalog of Tens of Thousands of Viruses from Human Metagenomes Reveals Hidden Associations with Chronic Diseases.</title>
        <authorList>
            <person name="Tisza M.J."/>
            <person name="Buck C.B."/>
        </authorList>
    </citation>
    <scope>NUCLEOTIDE SEQUENCE</scope>
    <source>
        <strain evidence="1">CtGa111</strain>
    </source>
</reference>
<proteinExistence type="predicted"/>
<evidence type="ECO:0000313" key="1">
    <source>
        <dbReference type="EMBL" id="DAG04731.1"/>
    </source>
</evidence>
<dbReference type="EMBL" id="BK016245">
    <property type="protein sequence ID" value="DAG04731.1"/>
    <property type="molecule type" value="Genomic_DNA"/>
</dbReference>